<dbReference type="InterPro" id="IPR000527">
    <property type="entry name" value="Flag_Lring"/>
</dbReference>
<keyword evidence="6 9" id="KW-0472">Membrane</keyword>
<keyword evidence="5 9" id="KW-0732">Signal</keyword>
<evidence type="ECO:0000256" key="5">
    <source>
        <dbReference type="ARBA" id="ARBA00022729"/>
    </source>
</evidence>
<evidence type="ECO:0000313" key="11">
    <source>
        <dbReference type="EMBL" id="EGI75413.1"/>
    </source>
</evidence>
<comment type="caution">
    <text evidence="11">The sequence shown here is derived from an EMBL/GenBank/DDBJ whole genome shotgun (WGS) entry which is preliminary data.</text>
</comment>
<dbReference type="PROSITE" id="PS51257">
    <property type="entry name" value="PROKAR_LIPOPROTEIN"/>
    <property type="match status" value="1"/>
</dbReference>
<organism evidence="11 12">
    <name type="scientific">Hylemonella gracilis ATCC 19624</name>
    <dbReference type="NCBI Taxonomy" id="887062"/>
    <lineage>
        <taxon>Bacteria</taxon>
        <taxon>Pseudomonadati</taxon>
        <taxon>Pseudomonadota</taxon>
        <taxon>Betaproteobacteria</taxon>
        <taxon>Burkholderiales</taxon>
        <taxon>Comamonadaceae</taxon>
        <taxon>Hylemonella</taxon>
    </lineage>
</organism>
<keyword evidence="11" id="KW-0282">Flagellum</keyword>
<dbReference type="GO" id="GO:0003774">
    <property type="term" value="F:cytoskeletal motor activity"/>
    <property type="evidence" value="ECO:0007669"/>
    <property type="project" value="InterPro"/>
</dbReference>
<comment type="similarity">
    <text evidence="3 9">Belongs to the FlgH family.</text>
</comment>
<dbReference type="GO" id="GO:0071973">
    <property type="term" value="P:bacterial-type flagellum-dependent cell motility"/>
    <property type="evidence" value="ECO:0007669"/>
    <property type="project" value="InterPro"/>
</dbReference>
<dbReference type="GO" id="GO:0009427">
    <property type="term" value="C:bacterial-type flagellum basal body, distal rod, L ring"/>
    <property type="evidence" value="ECO:0007669"/>
    <property type="project" value="InterPro"/>
</dbReference>
<feature type="chain" id="PRO_5008955124" description="Flagellar L-ring protein" evidence="10">
    <location>
        <begin position="29"/>
        <end position="238"/>
    </location>
</feature>
<accession>F3KXY8</accession>
<evidence type="ECO:0000256" key="6">
    <source>
        <dbReference type="ARBA" id="ARBA00023136"/>
    </source>
</evidence>
<dbReference type="RefSeq" id="WP_006299498.1">
    <property type="nucleotide sequence ID" value="NZ_AEGR01000109.1"/>
</dbReference>
<dbReference type="GO" id="GO:0009279">
    <property type="term" value="C:cell outer membrane"/>
    <property type="evidence" value="ECO:0007669"/>
    <property type="project" value="UniProtKB-SubCell"/>
</dbReference>
<evidence type="ECO:0000256" key="7">
    <source>
        <dbReference type="ARBA" id="ARBA00023143"/>
    </source>
</evidence>
<dbReference type="Pfam" id="PF02107">
    <property type="entry name" value="FlgH"/>
    <property type="match status" value="1"/>
</dbReference>
<comment type="subcellular location">
    <subcellularLocation>
        <location evidence="9">Cell outer membrane</location>
        <topology evidence="9">Lipid-anchor</topology>
    </subcellularLocation>
    <subcellularLocation>
        <location evidence="9">Bacterial flagellum basal body</location>
    </subcellularLocation>
    <subcellularLocation>
        <location evidence="2">Membrane</location>
    </subcellularLocation>
</comment>
<keyword evidence="12" id="KW-1185">Reference proteome</keyword>
<evidence type="ECO:0000256" key="9">
    <source>
        <dbReference type="HAMAP-Rule" id="MF_00415"/>
    </source>
</evidence>
<comment type="function">
    <text evidence="1 9">Assembles around the rod to form the L-ring and probably protects the motor/basal body from shearing forces during rotation.</text>
</comment>
<evidence type="ECO:0000256" key="10">
    <source>
        <dbReference type="SAM" id="SignalP"/>
    </source>
</evidence>
<keyword evidence="11" id="KW-0966">Cell projection</keyword>
<evidence type="ECO:0000256" key="4">
    <source>
        <dbReference type="ARBA" id="ARBA00011439"/>
    </source>
</evidence>
<gene>
    <name evidence="9" type="primary">flgH</name>
    <name evidence="11" type="ORF">HGR_16665</name>
</gene>
<dbReference type="PANTHER" id="PTHR34933">
    <property type="entry name" value="FLAGELLAR L-RING PROTEIN"/>
    <property type="match status" value="1"/>
</dbReference>
<protein>
    <recommendedName>
        <fullName evidence="9">Flagellar L-ring protein</fullName>
    </recommendedName>
    <alternativeName>
        <fullName evidence="9">Basal body L-ring protein</fullName>
    </alternativeName>
</protein>
<dbReference type="Proteomes" id="UP000016368">
    <property type="component" value="Unassembled WGS sequence"/>
</dbReference>
<feature type="signal peptide" evidence="10">
    <location>
        <begin position="1"/>
        <end position="28"/>
    </location>
</feature>
<dbReference type="HAMAP" id="MF_00415">
    <property type="entry name" value="FlgH"/>
    <property type="match status" value="1"/>
</dbReference>
<keyword evidence="9" id="KW-0449">Lipoprotein</keyword>
<keyword evidence="11" id="KW-0969">Cilium</keyword>
<comment type="subunit">
    <text evidence="4 9">The basal body constitutes a major portion of the flagellar organelle and consists of four rings (L,P,S, and M) mounted on a central rod.</text>
</comment>
<keyword evidence="8 9" id="KW-0998">Cell outer membrane</keyword>
<proteinExistence type="inferred from homology"/>
<dbReference type="PRINTS" id="PR01008">
    <property type="entry name" value="FLGLRINGFLGH"/>
</dbReference>
<sequence length="238" mass="24638">MKQLISTLTPHVARLGALSFALGAVLLAGCTVTAPQPAKVDFATPTMAAYPSQTIPAGPASGSLFQSATYRVGFEDRRARQVGDTVTIRIVENVSASQQSSSTANRSGSISGGITAVPGLSGGTLGKFDIGAENKSDFSGKGGTSATNTFSGSITTIVSEVLPNGHLVVVGEKQIGLNQNVDVLRFTGTVDPLAIQPGSVVLSTNVANVRVESRGRGPQYEAQTVGWLTRFFHTLSPF</sequence>
<evidence type="ECO:0000256" key="2">
    <source>
        <dbReference type="ARBA" id="ARBA00004370"/>
    </source>
</evidence>
<evidence type="ECO:0000256" key="1">
    <source>
        <dbReference type="ARBA" id="ARBA00002591"/>
    </source>
</evidence>
<dbReference type="EMBL" id="AEGR01000109">
    <property type="protein sequence ID" value="EGI75413.1"/>
    <property type="molecule type" value="Genomic_DNA"/>
</dbReference>
<name>F3KXY8_9BURK</name>
<dbReference type="eggNOG" id="COG2063">
    <property type="taxonomic scope" value="Bacteria"/>
</dbReference>
<dbReference type="STRING" id="887062.HGR_16665"/>
<reference evidence="11 12" key="1">
    <citation type="journal article" date="2011" name="EMBO J.">
        <title>Structural diversity of bacterial flagellar motors.</title>
        <authorList>
            <person name="Chen S."/>
            <person name="Beeby M."/>
            <person name="Murphy G.E."/>
            <person name="Leadbetter J.R."/>
            <person name="Hendrixson D.R."/>
            <person name="Briegel A."/>
            <person name="Li Z."/>
            <person name="Shi J."/>
            <person name="Tocheva E.I."/>
            <person name="Muller A."/>
            <person name="Dobro M.J."/>
            <person name="Jensen G.J."/>
        </authorList>
    </citation>
    <scope>NUCLEOTIDE SEQUENCE [LARGE SCALE GENOMIC DNA]</scope>
    <source>
        <strain evidence="11 12">ATCC 19624</strain>
    </source>
</reference>
<evidence type="ECO:0000256" key="3">
    <source>
        <dbReference type="ARBA" id="ARBA00006929"/>
    </source>
</evidence>
<evidence type="ECO:0000313" key="12">
    <source>
        <dbReference type="Proteomes" id="UP000016368"/>
    </source>
</evidence>
<evidence type="ECO:0000256" key="8">
    <source>
        <dbReference type="ARBA" id="ARBA00023237"/>
    </source>
</evidence>
<dbReference type="OrthoDB" id="9789463at2"/>
<keyword evidence="7 9" id="KW-0975">Bacterial flagellum</keyword>
<dbReference type="PANTHER" id="PTHR34933:SF3">
    <property type="entry name" value="FLAGELLAR L-RING PROTEIN"/>
    <property type="match status" value="1"/>
</dbReference>
<dbReference type="AlphaFoldDB" id="F3KXY8"/>